<keyword evidence="3" id="KW-1185">Reference proteome</keyword>
<keyword evidence="1" id="KW-0472">Membrane</keyword>
<evidence type="ECO:0008006" key="4">
    <source>
        <dbReference type="Google" id="ProtNLM"/>
    </source>
</evidence>
<feature type="transmembrane region" description="Helical" evidence="1">
    <location>
        <begin position="145"/>
        <end position="174"/>
    </location>
</feature>
<comment type="caution">
    <text evidence="2">The sequence shown here is derived from an EMBL/GenBank/DDBJ whole genome shotgun (WGS) entry which is preliminary data.</text>
</comment>
<dbReference type="GO" id="GO:0051285">
    <property type="term" value="C:cell cortex of cell tip"/>
    <property type="evidence" value="ECO:0007669"/>
    <property type="project" value="TreeGrafter"/>
</dbReference>
<gene>
    <name evidence="2" type="ORF">DIS24_g5728</name>
</gene>
<accession>A0AA39YJK4</accession>
<dbReference type="AlphaFoldDB" id="A0AA39YJK4"/>
<feature type="transmembrane region" description="Helical" evidence="1">
    <location>
        <begin position="108"/>
        <end position="133"/>
    </location>
</feature>
<evidence type="ECO:0000313" key="3">
    <source>
        <dbReference type="Proteomes" id="UP001175001"/>
    </source>
</evidence>
<dbReference type="GO" id="GO:0005886">
    <property type="term" value="C:plasma membrane"/>
    <property type="evidence" value="ECO:0007669"/>
    <property type="project" value="InterPro"/>
</dbReference>
<dbReference type="PANTHER" id="PTHR28019:SF7">
    <property type="entry name" value="SUR7 PROTEIN"/>
    <property type="match status" value="1"/>
</dbReference>
<dbReference type="Pfam" id="PF06687">
    <property type="entry name" value="SUR7"/>
    <property type="match status" value="1"/>
</dbReference>
<proteinExistence type="predicted"/>
<dbReference type="EMBL" id="JAUJDW010000025">
    <property type="protein sequence ID" value="KAK0653807.1"/>
    <property type="molecule type" value="Genomic_DNA"/>
</dbReference>
<dbReference type="InterPro" id="IPR009571">
    <property type="entry name" value="SUR7/Rim9-like_fungi"/>
</dbReference>
<dbReference type="InterPro" id="IPR052413">
    <property type="entry name" value="SUR7_domain"/>
</dbReference>
<feature type="transmembrane region" description="Helical" evidence="1">
    <location>
        <begin position="194"/>
        <end position="218"/>
    </location>
</feature>
<dbReference type="Proteomes" id="UP001175001">
    <property type="component" value="Unassembled WGS sequence"/>
</dbReference>
<name>A0AA39YJK4_9PEZI</name>
<dbReference type="PANTHER" id="PTHR28019">
    <property type="entry name" value="CELL MEMBRANE PROTEIN YLR413W-RELATED"/>
    <property type="match status" value="1"/>
</dbReference>
<evidence type="ECO:0000313" key="2">
    <source>
        <dbReference type="EMBL" id="KAK0653807.1"/>
    </source>
</evidence>
<evidence type="ECO:0000256" key="1">
    <source>
        <dbReference type="SAM" id="Phobius"/>
    </source>
</evidence>
<protein>
    <recommendedName>
        <fullName evidence="4">Sur7 protein</fullName>
    </recommendedName>
</protein>
<keyword evidence="1" id="KW-0812">Transmembrane</keyword>
<sequence length="291" mass="31390">MVLDVSKLLKNQTAENTAIAYEQTGAITASGTMVTGKNEWYSIHVMNYCFGNFSSDGSRTLEGCSRSTAFFSINPVSLANSKTLGPFQISFSQTITDLGGKIENAYQAVFFFLCTGIAATGLVFILGMIIAMVDARRYTHGTRVSLLNLGLSAIAFLGLGLSTGVITGVLVQTVDKINQLGSDVGISACRGDKFLWMAWSSTVVMLIVTIVWFMDYYVERKLLLREIEQMYAAGAFERNAGLRRRSMGPQLGADVSPATAKYHKRFVTEVAKDALAHAAGIAIAGGVTKMV</sequence>
<organism evidence="2 3">
    <name type="scientific">Lasiodiplodia hormozganensis</name>
    <dbReference type="NCBI Taxonomy" id="869390"/>
    <lineage>
        <taxon>Eukaryota</taxon>
        <taxon>Fungi</taxon>
        <taxon>Dikarya</taxon>
        <taxon>Ascomycota</taxon>
        <taxon>Pezizomycotina</taxon>
        <taxon>Dothideomycetes</taxon>
        <taxon>Dothideomycetes incertae sedis</taxon>
        <taxon>Botryosphaeriales</taxon>
        <taxon>Botryosphaeriaceae</taxon>
        <taxon>Lasiodiplodia</taxon>
    </lineage>
</organism>
<reference evidence="2" key="1">
    <citation type="submission" date="2023-06" db="EMBL/GenBank/DDBJ databases">
        <title>Multi-omics analyses reveal the molecular pathogenesis toolkit of Lasiodiplodia hormozganensis, a cross-kingdom pathogen.</title>
        <authorList>
            <person name="Felix C."/>
            <person name="Meneses R."/>
            <person name="Goncalves M.F.M."/>
            <person name="Tilleman L."/>
            <person name="Duarte A.S."/>
            <person name="Jorrin-Novo J.V."/>
            <person name="Van De Peer Y."/>
            <person name="Deforce D."/>
            <person name="Van Nieuwerburgh F."/>
            <person name="Esteves A.C."/>
            <person name="Alves A."/>
        </authorList>
    </citation>
    <scope>NUCLEOTIDE SEQUENCE</scope>
    <source>
        <strain evidence="2">CBS 339.90</strain>
    </source>
</reference>
<keyword evidence="1" id="KW-1133">Transmembrane helix</keyword>
<dbReference type="GO" id="GO:0031505">
    <property type="term" value="P:fungal-type cell wall organization"/>
    <property type="evidence" value="ECO:0007669"/>
    <property type="project" value="TreeGrafter"/>
</dbReference>